<evidence type="ECO:0000256" key="8">
    <source>
        <dbReference type="ARBA" id="ARBA00022777"/>
    </source>
</evidence>
<comment type="catalytic activity">
    <reaction evidence="1">
        <text>ATP + protein L-histidine = ADP + protein N-phospho-L-histidine.</text>
        <dbReference type="EC" id="2.7.13.3"/>
    </reaction>
</comment>
<comment type="subcellular location">
    <subcellularLocation>
        <location evidence="2">Membrane</location>
        <topology evidence="2">Multi-pass membrane protein</topology>
    </subcellularLocation>
</comment>
<evidence type="ECO:0000313" key="15">
    <source>
        <dbReference type="Proteomes" id="UP001595704"/>
    </source>
</evidence>
<gene>
    <name evidence="14" type="ORF">ACFONL_04700</name>
</gene>
<evidence type="ECO:0000256" key="1">
    <source>
        <dbReference type="ARBA" id="ARBA00000085"/>
    </source>
</evidence>
<evidence type="ECO:0000256" key="4">
    <source>
        <dbReference type="ARBA" id="ARBA00022553"/>
    </source>
</evidence>
<dbReference type="PANTHER" id="PTHR45436">
    <property type="entry name" value="SENSOR HISTIDINE KINASE YKOH"/>
    <property type="match status" value="1"/>
</dbReference>
<evidence type="ECO:0000256" key="3">
    <source>
        <dbReference type="ARBA" id="ARBA00012438"/>
    </source>
</evidence>
<dbReference type="CDD" id="cd00082">
    <property type="entry name" value="HisKA"/>
    <property type="match status" value="1"/>
</dbReference>
<evidence type="ECO:0000256" key="5">
    <source>
        <dbReference type="ARBA" id="ARBA00022679"/>
    </source>
</evidence>
<reference evidence="15" key="1">
    <citation type="journal article" date="2019" name="Int. J. Syst. Evol. Microbiol.">
        <title>The Global Catalogue of Microorganisms (GCM) 10K type strain sequencing project: providing services to taxonomists for standard genome sequencing and annotation.</title>
        <authorList>
            <consortium name="The Broad Institute Genomics Platform"/>
            <consortium name="The Broad Institute Genome Sequencing Center for Infectious Disease"/>
            <person name="Wu L."/>
            <person name="Ma J."/>
        </authorList>
    </citation>
    <scope>NUCLEOTIDE SEQUENCE [LARGE SCALE GENOMIC DNA]</scope>
    <source>
        <strain evidence="15">KCTC 42282</strain>
    </source>
</reference>
<evidence type="ECO:0000256" key="11">
    <source>
        <dbReference type="ARBA" id="ARBA00023012"/>
    </source>
</evidence>
<keyword evidence="8" id="KW-0418">Kinase</keyword>
<evidence type="ECO:0000256" key="7">
    <source>
        <dbReference type="ARBA" id="ARBA00022741"/>
    </source>
</evidence>
<proteinExistence type="predicted"/>
<keyword evidence="15" id="KW-1185">Reference proteome</keyword>
<sequence length="453" mass="49099">MTSIRTRLVLILIVTTGVVWLSAIAWIYLGARMQVERVLDARLSESARMVSSLLTRQDISARQEVDAGKAARAAEIAAMHLPYERQLSCQIWAINGGALVSRSEGAPAQPLTDSGVGFSVTQVNGETWRVYAVENRALGMRVLVGDNMRVRDQLVADVIRGLALPALLILPVLAGLIWLSVKKGLAPLNAMARSLEIRPASDLSPLPDRDSPSEIRPMIRSLNGLFARVEAARLHERDFTAFAAHELRTPIAGMKTQAQIALGHGDATVRDNALRQIVIGVDRTSRLVRQLTDLTSTESSAFGHDANGVDAGRTLQTLADDIRQHYPKAAAIAVDPGLFNVTLPVNGALFMLAARNLLENAVLHAPPDRPVACWLRRDPASLSIVIDDDGPGIPADELPKARDRFFRGRNRTAMGSGLGLAIADLALQRMAADLHLENRPDGGLRAELRFPTP</sequence>
<evidence type="ECO:0000313" key="14">
    <source>
        <dbReference type="EMBL" id="MFC3636686.1"/>
    </source>
</evidence>
<evidence type="ECO:0000256" key="2">
    <source>
        <dbReference type="ARBA" id="ARBA00004141"/>
    </source>
</evidence>
<dbReference type="GO" id="GO:0005524">
    <property type="term" value="F:ATP binding"/>
    <property type="evidence" value="ECO:0007669"/>
    <property type="project" value="UniProtKB-KW"/>
</dbReference>
<dbReference type="InterPro" id="IPR050428">
    <property type="entry name" value="TCS_sensor_his_kinase"/>
</dbReference>
<dbReference type="EC" id="2.7.13.3" evidence="3"/>
<protein>
    <recommendedName>
        <fullName evidence="3">histidine kinase</fullName>
        <ecNumber evidence="3">2.7.13.3</ecNumber>
    </recommendedName>
</protein>
<accession>A0ABV7UDW6</accession>
<dbReference type="PANTHER" id="PTHR45436:SF14">
    <property type="entry name" value="SENSOR PROTEIN QSEC"/>
    <property type="match status" value="1"/>
</dbReference>
<keyword evidence="9 14" id="KW-0067">ATP-binding</keyword>
<keyword evidence="10 12" id="KW-1133">Transmembrane helix</keyword>
<dbReference type="Pfam" id="PF00512">
    <property type="entry name" value="HisKA"/>
    <property type="match status" value="1"/>
</dbReference>
<dbReference type="SUPFAM" id="SSF55874">
    <property type="entry name" value="ATPase domain of HSP90 chaperone/DNA topoisomerase II/histidine kinase"/>
    <property type="match status" value="1"/>
</dbReference>
<dbReference type="Gene3D" id="3.30.565.10">
    <property type="entry name" value="Histidine kinase-like ATPase, C-terminal domain"/>
    <property type="match status" value="1"/>
</dbReference>
<dbReference type="SUPFAM" id="SSF47384">
    <property type="entry name" value="Homodimeric domain of signal transducing histidine kinase"/>
    <property type="match status" value="1"/>
</dbReference>
<evidence type="ECO:0000256" key="10">
    <source>
        <dbReference type="ARBA" id="ARBA00022989"/>
    </source>
</evidence>
<evidence type="ECO:0000259" key="13">
    <source>
        <dbReference type="PROSITE" id="PS50109"/>
    </source>
</evidence>
<dbReference type="Gene3D" id="1.10.287.130">
    <property type="match status" value="1"/>
</dbReference>
<dbReference type="Pfam" id="PF08521">
    <property type="entry name" value="2CSK_N"/>
    <property type="match status" value="1"/>
</dbReference>
<keyword evidence="4" id="KW-0597">Phosphoprotein</keyword>
<dbReference type="SMART" id="SM00388">
    <property type="entry name" value="HisKA"/>
    <property type="match status" value="1"/>
</dbReference>
<dbReference type="CDD" id="cd00075">
    <property type="entry name" value="HATPase"/>
    <property type="match status" value="1"/>
</dbReference>
<keyword evidence="12" id="KW-0472">Membrane</keyword>
<keyword evidence="7" id="KW-0547">Nucleotide-binding</keyword>
<dbReference type="InterPro" id="IPR013727">
    <property type="entry name" value="2CSK_N"/>
</dbReference>
<dbReference type="EMBL" id="JBHRYC010000024">
    <property type="protein sequence ID" value="MFC3636686.1"/>
    <property type="molecule type" value="Genomic_DNA"/>
</dbReference>
<feature type="domain" description="Histidine kinase" evidence="13">
    <location>
        <begin position="242"/>
        <end position="453"/>
    </location>
</feature>
<comment type="caution">
    <text evidence="14">The sequence shown here is derived from an EMBL/GenBank/DDBJ whole genome shotgun (WGS) entry which is preliminary data.</text>
</comment>
<feature type="transmembrane region" description="Helical" evidence="12">
    <location>
        <begin position="6"/>
        <end position="29"/>
    </location>
</feature>
<evidence type="ECO:0000256" key="9">
    <source>
        <dbReference type="ARBA" id="ARBA00022840"/>
    </source>
</evidence>
<dbReference type="InterPro" id="IPR036097">
    <property type="entry name" value="HisK_dim/P_sf"/>
</dbReference>
<name>A0ABV7UDW6_9HYPH</name>
<dbReference type="InterPro" id="IPR005467">
    <property type="entry name" value="His_kinase_dom"/>
</dbReference>
<evidence type="ECO:0000256" key="6">
    <source>
        <dbReference type="ARBA" id="ARBA00022692"/>
    </source>
</evidence>
<dbReference type="PROSITE" id="PS50109">
    <property type="entry name" value="HIS_KIN"/>
    <property type="match status" value="1"/>
</dbReference>
<organism evidence="14 15">
    <name type="scientific">Camelimonas fluminis</name>
    <dbReference type="NCBI Taxonomy" id="1576911"/>
    <lineage>
        <taxon>Bacteria</taxon>
        <taxon>Pseudomonadati</taxon>
        <taxon>Pseudomonadota</taxon>
        <taxon>Alphaproteobacteria</taxon>
        <taxon>Hyphomicrobiales</taxon>
        <taxon>Chelatococcaceae</taxon>
        <taxon>Camelimonas</taxon>
    </lineage>
</organism>
<keyword evidence="5" id="KW-0808">Transferase</keyword>
<evidence type="ECO:0000256" key="12">
    <source>
        <dbReference type="SAM" id="Phobius"/>
    </source>
</evidence>
<dbReference type="InterPro" id="IPR003661">
    <property type="entry name" value="HisK_dim/P_dom"/>
</dbReference>
<dbReference type="RefSeq" id="WP_191319974.1">
    <property type="nucleotide sequence ID" value="NZ_BNCG01000012.1"/>
</dbReference>
<keyword evidence="6 12" id="KW-0812">Transmembrane</keyword>
<dbReference type="Pfam" id="PF02518">
    <property type="entry name" value="HATPase_c"/>
    <property type="match status" value="1"/>
</dbReference>
<keyword evidence="11" id="KW-0902">Two-component regulatory system</keyword>
<dbReference type="InterPro" id="IPR003594">
    <property type="entry name" value="HATPase_dom"/>
</dbReference>
<dbReference type="SMART" id="SM00387">
    <property type="entry name" value="HATPase_c"/>
    <property type="match status" value="1"/>
</dbReference>
<dbReference type="Proteomes" id="UP001595704">
    <property type="component" value="Unassembled WGS sequence"/>
</dbReference>
<dbReference type="InterPro" id="IPR036890">
    <property type="entry name" value="HATPase_C_sf"/>
</dbReference>